<name>A0A2M4DIX0_ANODA</name>
<proteinExistence type="predicted"/>
<dbReference type="AlphaFoldDB" id="A0A2M4DIX0"/>
<keyword evidence="1" id="KW-0732">Signal</keyword>
<sequence length="95" mass="10502">MGVGVALVLLVVSSVRSARCTTAPSAPRASRISTRSMCTYARTRARSHSHAHCAVKASGRRLTWRNTTRPIWHRRIRPVEVAVVVRCPSRANKVV</sequence>
<reference evidence="2" key="1">
    <citation type="submission" date="2018-01" db="EMBL/GenBank/DDBJ databases">
        <title>An insight into the sialome of Amazonian anophelines.</title>
        <authorList>
            <person name="Ribeiro J.M."/>
            <person name="Scarpassa V."/>
            <person name="Calvo E."/>
        </authorList>
    </citation>
    <scope>NUCLEOTIDE SEQUENCE</scope>
</reference>
<organism evidence="2">
    <name type="scientific">Anopheles darlingi</name>
    <name type="common">Mosquito</name>
    <dbReference type="NCBI Taxonomy" id="43151"/>
    <lineage>
        <taxon>Eukaryota</taxon>
        <taxon>Metazoa</taxon>
        <taxon>Ecdysozoa</taxon>
        <taxon>Arthropoda</taxon>
        <taxon>Hexapoda</taxon>
        <taxon>Insecta</taxon>
        <taxon>Pterygota</taxon>
        <taxon>Neoptera</taxon>
        <taxon>Endopterygota</taxon>
        <taxon>Diptera</taxon>
        <taxon>Nematocera</taxon>
        <taxon>Culicoidea</taxon>
        <taxon>Culicidae</taxon>
        <taxon>Anophelinae</taxon>
        <taxon>Anopheles</taxon>
    </lineage>
</organism>
<protein>
    <submittedName>
        <fullName evidence="2">Putative secreted protein</fullName>
    </submittedName>
</protein>
<evidence type="ECO:0000313" key="2">
    <source>
        <dbReference type="EMBL" id="MBW77501.1"/>
    </source>
</evidence>
<evidence type="ECO:0000256" key="1">
    <source>
        <dbReference type="SAM" id="SignalP"/>
    </source>
</evidence>
<dbReference type="EMBL" id="GGFL01013323">
    <property type="protein sequence ID" value="MBW77501.1"/>
    <property type="molecule type" value="Transcribed_RNA"/>
</dbReference>
<feature type="signal peptide" evidence="1">
    <location>
        <begin position="1"/>
        <end position="17"/>
    </location>
</feature>
<feature type="chain" id="PRO_5014992844" evidence="1">
    <location>
        <begin position="18"/>
        <end position="95"/>
    </location>
</feature>
<accession>A0A2M4DIX0</accession>